<organism evidence="1 2">
    <name type="scientific">Corynebacterium pseudokroppenstedtii</name>
    <dbReference type="NCBI Taxonomy" id="2804917"/>
    <lineage>
        <taxon>Bacteria</taxon>
        <taxon>Bacillati</taxon>
        <taxon>Actinomycetota</taxon>
        <taxon>Actinomycetes</taxon>
        <taxon>Mycobacteriales</taxon>
        <taxon>Corynebacteriaceae</taxon>
        <taxon>Corynebacterium</taxon>
    </lineage>
</organism>
<evidence type="ECO:0000313" key="2">
    <source>
        <dbReference type="Proteomes" id="UP001174314"/>
    </source>
</evidence>
<proteinExistence type="predicted"/>
<gene>
    <name evidence="1" type="ORF">Q0N40_00795</name>
</gene>
<dbReference type="RefSeq" id="WP_269091312.1">
    <property type="nucleotide sequence ID" value="NZ_CP137757.1"/>
</dbReference>
<dbReference type="EMBL" id="CP137757">
    <property type="protein sequence ID" value="WPF25135.1"/>
    <property type="molecule type" value="Genomic_DNA"/>
</dbReference>
<dbReference type="Proteomes" id="UP001174314">
    <property type="component" value="Chromosome"/>
</dbReference>
<keyword evidence="2" id="KW-1185">Reference proteome</keyword>
<protein>
    <submittedName>
        <fullName evidence="1">Uncharacterized protein</fullName>
    </submittedName>
</protein>
<reference evidence="1 2" key="1">
    <citation type="submission" date="2023-10" db="EMBL/GenBank/DDBJ databases">
        <title>complete genome sequence of Corynebacterium pseudokroppenstedtii P15-C1.</title>
        <authorList>
            <person name="Bruggemann H."/>
            <person name="Poehlein A."/>
        </authorList>
    </citation>
    <scope>NUCLEOTIDE SEQUENCE [LARGE SCALE GENOMIC DNA]</scope>
    <source>
        <strain evidence="1 2">P15_C1</strain>
    </source>
</reference>
<sequence>MTFLLRLPTVADANDGLVASDGSFPDLCRQLSTIIDGSWGVF</sequence>
<dbReference type="KEGG" id="cpsk:Q0N40_00795"/>
<evidence type="ECO:0000313" key="1">
    <source>
        <dbReference type="EMBL" id="WPF25135.1"/>
    </source>
</evidence>
<accession>A0AAU0Q1U0</accession>
<dbReference type="AlphaFoldDB" id="A0AAU0Q1U0"/>
<name>A0AAU0Q1U0_9CORY</name>